<keyword evidence="3 5" id="KW-0067">ATP-binding</keyword>
<dbReference type="InterPro" id="IPR003439">
    <property type="entry name" value="ABC_transporter-like_ATP-bd"/>
</dbReference>
<dbReference type="SUPFAM" id="SSF52540">
    <property type="entry name" value="P-loop containing nucleoside triphosphate hydrolases"/>
    <property type="match status" value="1"/>
</dbReference>
<dbReference type="InterPro" id="IPR017871">
    <property type="entry name" value="ABC_transporter-like_CS"/>
</dbReference>
<gene>
    <name evidence="5" type="ORF">ACFOMH_20430</name>
</gene>
<dbReference type="InterPro" id="IPR027417">
    <property type="entry name" value="P-loop_NTPase"/>
</dbReference>
<dbReference type="SUPFAM" id="SSF50331">
    <property type="entry name" value="MOP-like"/>
    <property type="match status" value="1"/>
</dbReference>
<evidence type="ECO:0000256" key="3">
    <source>
        <dbReference type="ARBA" id="ARBA00022840"/>
    </source>
</evidence>
<name>A0ABV7R843_9RHOB</name>
<dbReference type="GO" id="GO:0005524">
    <property type="term" value="F:ATP binding"/>
    <property type="evidence" value="ECO:0007669"/>
    <property type="project" value="UniProtKB-KW"/>
</dbReference>
<proteinExistence type="predicted"/>
<evidence type="ECO:0000313" key="5">
    <source>
        <dbReference type="EMBL" id="MFC3530531.1"/>
    </source>
</evidence>
<dbReference type="Gene3D" id="2.40.50.100">
    <property type="match status" value="1"/>
</dbReference>
<organism evidence="5 6">
    <name type="scientific">Paracoccus mangrovi</name>
    <dbReference type="NCBI Taxonomy" id="1715645"/>
    <lineage>
        <taxon>Bacteria</taxon>
        <taxon>Pseudomonadati</taxon>
        <taxon>Pseudomonadota</taxon>
        <taxon>Alphaproteobacteria</taxon>
        <taxon>Rhodobacterales</taxon>
        <taxon>Paracoccaceae</taxon>
        <taxon>Paracoccus</taxon>
    </lineage>
</organism>
<keyword evidence="2" id="KW-0547">Nucleotide-binding</keyword>
<dbReference type="Pfam" id="PF00005">
    <property type="entry name" value="ABC_tran"/>
    <property type="match status" value="1"/>
</dbReference>
<dbReference type="SMART" id="SM00382">
    <property type="entry name" value="AAA"/>
    <property type="match status" value="1"/>
</dbReference>
<feature type="domain" description="ABC transporter" evidence="4">
    <location>
        <begin position="9"/>
        <end position="239"/>
    </location>
</feature>
<comment type="caution">
    <text evidence="5">The sequence shown here is derived from an EMBL/GenBank/DDBJ whole genome shotgun (WGS) entry which is preliminary data.</text>
</comment>
<dbReference type="InterPro" id="IPR003593">
    <property type="entry name" value="AAA+_ATPase"/>
</dbReference>
<dbReference type="PANTHER" id="PTHR42781:SF4">
    <property type="entry name" value="SPERMIDINE_PUTRESCINE IMPORT ATP-BINDING PROTEIN POTA"/>
    <property type="match status" value="1"/>
</dbReference>
<reference evidence="6" key="1">
    <citation type="journal article" date="2019" name="Int. J. Syst. Evol. Microbiol.">
        <title>The Global Catalogue of Microorganisms (GCM) 10K type strain sequencing project: providing services to taxonomists for standard genome sequencing and annotation.</title>
        <authorList>
            <consortium name="The Broad Institute Genomics Platform"/>
            <consortium name="The Broad Institute Genome Sequencing Center for Infectious Disease"/>
            <person name="Wu L."/>
            <person name="Ma J."/>
        </authorList>
    </citation>
    <scope>NUCLEOTIDE SEQUENCE [LARGE SCALE GENOMIC DNA]</scope>
    <source>
        <strain evidence="6">KCTC 42899</strain>
    </source>
</reference>
<keyword evidence="6" id="KW-1185">Reference proteome</keyword>
<dbReference type="RefSeq" id="WP_377746769.1">
    <property type="nucleotide sequence ID" value="NZ_JBHRXJ010000036.1"/>
</dbReference>
<sequence>MDISKAGELGAANVSKHYGAFRALDDVSLTIQQGEFLTLLGPSGSGKTTFLMILAGFEIATSGKLSLNGNDMTQMPAEQRGFGMVFQGYALFPHMTVEQNIAFPLKVRGRSRDEIKRRVGEMIEIVGLVGHGHKRPAGLSGGQQQRVALARALACDPAVLLLDEPFSALDKNLRVQMQDEVRRLHQQLGTTFVFVTHDQSEALALSSRIAIFNKGQLQQIDTPAQIYERPRSRFVAEFLGEINLLPVSGATSSNAGYTADFEGSPVLVADREQPASDTLAIRPEHMELHIARPEGPNVVEGRIVEMTYLGGGTQVKMATPAGTTLALMVPTAKLSSRMTQGSTVWMSWQATDGMFI</sequence>
<evidence type="ECO:0000256" key="2">
    <source>
        <dbReference type="ARBA" id="ARBA00022741"/>
    </source>
</evidence>
<dbReference type="Pfam" id="PF08402">
    <property type="entry name" value="TOBE_2"/>
    <property type="match status" value="1"/>
</dbReference>
<protein>
    <submittedName>
        <fullName evidence="5">ABC transporter ATP-binding protein</fullName>
    </submittedName>
</protein>
<evidence type="ECO:0000259" key="4">
    <source>
        <dbReference type="PROSITE" id="PS50893"/>
    </source>
</evidence>
<accession>A0ABV7R843</accession>
<evidence type="ECO:0000313" key="6">
    <source>
        <dbReference type="Proteomes" id="UP001595721"/>
    </source>
</evidence>
<dbReference type="Gene3D" id="3.40.50.300">
    <property type="entry name" value="P-loop containing nucleotide triphosphate hydrolases"/>
    <property type="match status" value="1"/>
</dbReference>
<dbReference type="EMBL" id="JBHRXJ010000036">
    <property type="protein sequence ID" value="MFC3530531.1"/>
    <property type="molecule type" value="Genomic_DNA"/>
</dbReference>
<dbReference type="InterPro" id="IPR050093">
    <property type="entry name" value="ABC_SmlMolc_Importer"/>
</dbReference>
<dbReference type="InterPro" id="IPR013611">
    <property type="entry name" value="Transp-assoc_OB_typ2"/>
</dbReference>
<dbReference type="PROSITE" id="PS00211">
    <property type="entry name" value="ABC_TRANSPORTER_1"/>
    <property type="match status" value="1"/>
</dbReference>
<keyword evidence="1" id="KW-0813">Transport</keyword>
<dbReference type="PROSITE" id="PS50893">
    <property type="entry name" value="ABC_TRANSPORTER_2"/>
    <property type="match status" value="1"/>
</dbReference>
<dbReference type="Proteomes" id="UP001595721">
    <property type="component" value="Unassembled WGS sequence"/>
</dbReference>
<dbReference type="InterPro" id="IPR008995">
    <property type="entry name" value="Mo/tungstate-bd_C_term_dom"/>
</dbReference>
<dbReference type="PANTHER" id="PTHR42781">
    <property type="entry name" value="SPERMIDINE/PUTRESCINE IMPORT ATP-BINDING PROTEIN POTA"/>
    <property type="match status" value="1"/>
</dbReference>
<evidence type="ECO:0000256" key="1">
    <source>
        <dbReference type="ARBA" id="ARBA00022448"/>
    </source>
</evidence>